<dbReference type="GeneID" id="100904388"/>
<dbReference type="RefSeq" id="XP_003748265.2">
    <property type="nucleotide sequence ID" value="XM_003748217.2"/>
</dbReference>
<evidence type="ECO:0000313" key="2">
    <source>
        <dbReference type="Proteomes" id="UP000694867"/>
    </source>
</evidence>
<dbReference type="InterPro" id="IPR029058">
    <property type="entry name" value="AB_hydrolase_fold"/>
</dbReference>
<reference evidence="3" key="1">
    <citation type="submission" date="2025-08" db="UniProtKB">
        <authorList>
            <consortium name="RefSeq"/>
        </authorList>
    </citation>
    <scope>IDENTIFICATION</scope>
</reference>
<dbReference type="Gene3D" id="3.40.50.1820">
    <property type="entry name" value="alpha/beta hydrolase"/>
    <property type="match status" value="1"/>
</dbReference>
<name>A0AAJ6QWQ5_9ACAR</name>
<organism evidence="2 3">
    <name type="scientific">Galendromus occidentalis</name>
    <name type="common">western predatory mite</name>
    <dbReference type="NCBI Taxonomy" id="34638"/>
    <lineage>
        <taxon>Eukaryota</taxon>
        <taxon>Metazoa</taxon>
        <taxon>Ecdysozoa</taxon>
        <taxon>Arthropoda</taxon>
        <taxon>Chelicerata</taxon>
        <taxon>Arachnida</taxon>
        <taxon>Acari</taxon>
        <taxon>Parasitiformes</taxon>
        <taxon>Mesostigmata</taxon>
        <taxon>Gamasina</taxon>
        <taxon>Phytoseioidea</taxon>
        <taxon>Phytoseiidae</taxon>
        <taxon>Typhlodrominae</taxon>
        <taxon>Galendromus</taxon>
    </lineage>
</organism>
<dbReference type="AlphaFoldDB" id="A0AAJ6QWQ5"/>
<dbReference type="KEGG" id="goe:100904388"/>
<dbReference type="SUPFAM" id="SSF53474">
    <property type="entry name" value="alpha/beta-Hydrolases"/>
    <property type="match status" value="1"/>
</dbReference>
<evidence type="ECO:0000313" key="3">
    <source>
        <dbReference type="RefSeq" id="XP_003748265.2"/>
    </source>
</evidence>
<sequence>MDGQRCPHHITKWRRACKILDLFCCPPCLPCMINKIAFHPPEPAYYKSVPIEPRASHALPEGRSRQMRMVLEDSTHTEVPETHLYVDMKIGLCRTRRIAVTYWNLPQPSELIILHSHVNAADLGGIYDYMVYLRTRLRCEIVSYDYCGYGSSSGSASESNMLKACAEVLRYITETLKRPISRVVLYGQSIGSVPTAYLASIHKVAGVIFHSGLYSGVRLICRERQEKCLSSCVDPFRNVDHITKIKSPVLFIHGSEDLVIPMSHAVDLSRLCETAVEPLWIHGGGHTGLELKPSFIGKLRAFLEFVERQGTTRGPHSRGGKPLGSVRLLRSADKAVDVL</sequence>
<dbReference type="InterPro" id="IPR005645">
    <property type="entry name" value="FSH-like_dom"/>
</dbReference>
<feature type="domain" description="Serine hydrolase" evidence="1">
    <location>
        <begin position="160"/>
        <end position="286"/>
    </location>
</feature>
<gene>
    <name evidence="3" type="primary">LOC100904388</name>
</gene>
<protein>
    <submittedName>
        <fullName evidence="3">Alpha/beta hydrolase domain-containing protein 17C-like</fullName>
    </submittedName>
</protein>
<accession>A0AAJ6QWQ5</accession>
<keyword evidence="2" id="KW-1185">Reference proteome</keyword>
<proteinExistence type="predicted"/>
<dbReference type="Proteomes" id="UP000694867">
    <property type="component" value="Unplaced"/>
</dbReference>
<dbReference type="PANTHER" id="PTHR12277:SF81">
    <property type="entry name" value="PROTEIN ABHD13"/>
    <property type="match status" value="1"/>
</dbReference>
<dbReference type="Pfam" id="PF03959">
    <property type="entry name" value="FSH1"/>
    <property type="match status" value="1"/>
</dbReference>
<evidence type="ECO:0000259" key="1">
    <source>
        <dbReference type="Pfam" id="PF03959"/>
    </source>
</evidence>
<dbReference type="PANTHER" id="PTHR12277">
    <property type="entry name" value="ALPHA/BETA HYDROLASE DOMAIN-CONTAINING PROTEIN"/>
    <property type="match status" value="1"/>
</dbReference>